<dbReference type="InterPro" id="IPR040079">
    <property type="entry name" value="Glutathione_S-Trfase"/>
</dbReference>
<dbReference type="PANTHER" id="PTHR44051">
    <property type="entry name" value="GLUTATHIONE S-TRANSFERASE-RELATED"/>
    <property type="match status" value="1"/>
</dbReference>
<dbReference type="Gene3D" id="1.20.1050.10">
    <property type="match status" value="1"/>
</dbReference>
<dbReference type="CDD" id="cd03189">
    <property type="entry name" value="GST_C_GTT1_like"/>
    <property type="match status" value="1"/>
</dbReference>
<keyword evidence="4" id="KW-0808">Transferase</keyword>
<feature type="domain" description="GST C-terminal" evidence="3">
    <location>
        <begin position="118"/>
        <end position="254"/>
    </location>
</feature>
<dbReference type="Gene3D" id="3.40.30.10">
    <property type="entry name" value="Glutaredoxin"/>
    <property type="match status" value="1"/>
</dbReference>
<evidence type="ECO:0000259" key="3">
    <source>
        <dbReference type="PROSITE" id="PS50405"/>
    </source>
</evidence>
<dbReference type="InterPro" id="IPR010987">
    <property type="entry name" value="Glutathione-S-Trfase_C-like"/>
</dbReference>
<dbReference type="SUPFAM" id="SSF47616">
    <property type="entry name" value="GST C-terminal domain-like"/>
    <property type="match status" value="1"/>
</dbReference>
<dbReference type="STRING" id="1448308.A0A2T2P945"/>
<name>A0A2T2P945_CORCC</name>
<dbReference type="OrthoDB" id="2098326at2759"/>
<dbReference type="Pfam" id="PF13409">
    <property type="entry name" value="GST_N_2"/>
    <property type="match status" value="1"/>
</dbReference>
<dbReference type="CDD" id="cd03046">
    <property type="entry name" value="GST_N_GTT1_like"/>
    <property type="match status" value="1"/>
</dbReference>
<accession>A0A2T2P945</accession>
<keyword evidence="5" id="KW-1185">Reference proteome</keyword>
<reference evidence="4 5" key="1">
    <citation type="journal article" date="2018" name="Front. Microbiol.">
        <title>Genome-Wide Analysis of Corynespora cassiicola Leaf Fall Disease Putative Effectors.</title>
        <authorList>
            <person name="Lopez D."/>
            <person name="Ribeiro S."/>
            <person name="Label P."/>
            <person name="Fumanal B."/>
            <person name="Venisse J.S."/>
            <person name="Kohler A."/>
            <person name="de Oliveira R.R."/>
            <person name="Labutti K."/>
            <person name="Lipzen A."/>
            <person name="Lail K."/>
            <person name="Bauer D."/>
            <person name="Ohm R.A."/>
            <person name="Barry K.W."/>
            <person name="Spatafora J."/>
            <person name="Grigoriev I.V."/>
            <person name="Martin F.M."/>
            <person name="Pujade-Renaud V."/>
        </authorList>
    </citation>
    <scope>NUCLEOTIDE SEQUENCE [LARGE SCALE GENOMIC DNA]</scope>
    <source>
        <strain evidence="4 5">Philippines</strain>
    </source>
</reference>
<evidence type="ECO:0000313" key="5">
    <source>
        <dbReference type="Proteomes" id="UP000240883"/>
    </source>
</evidence>
<dbReference type="SUPFAM" id="SSF52833">
    <property type="entry name" value="Thioredoxin-like"/>
    <property type="match status" value="1"/>
</dbReference>
<dbReference type="AlphaFoldDB" id="A0A2T2P945"/>
<comment type="similarity">
    <text evidence="1">Belongs to the GST superfamily.</text>
</comment>
<dbReference type="PROSITE" id="PS50405">
    <property type="entry name" value="GST_CTER"/>
    <property type="match status" value="1"/>
</dbReference>
<dbReference type="SFLD" id="SFLDG00358">
    <property type="entry name" value="Main_(cytGST)"/>
    <property type="match status" value="1"/>
</dbReference>
<sequence>MADQQGAKITVYWLHKSRAQRIIWLLEELKLEYELKVFKRGSNKLAPAELKEIHPLGKSPVIGVKPAGAEKEIIVAESATIIEFLADHFGKNLIPAQYPEGKDGVLGAETEEWTRYRYLMHYAEGSFMTIFINSIVVNAIGNAPVPFFIKPITKGIASKVNSSYINPEVHLHLKFLEGYLAASPNNGEFFCGSDLTGADIQMIFALEAAIAHGTLTESAYPKLYSYVRRIQARDGYKRAGERVTEASGEPYVPFSEQSL</sequence>
<organism evidence="4 5">
    <name type="scientific">Corynespora cassiicola Philippines</name>
    <dbReference type="NCBI Taxonomy" id="1448308"/>
    <lineage>
        <taxon>Eukaryota</taxon>
        <taxon>Fungi</taxon>
        <taxon>Dikarya</taxon>
        <taxon>Ascomycota</taxon>
        <taxon>Pezizomycotina</taxon>
        <taxon>Dothideomycetes</taxon>
        <taxon>Pleosporomycetidae</taxon>
        <taxon>Pleosporales</taxon>
        <taxon>Corynesporascaceae</taxon>
        <taxon>Corynespora</taxon>
    </lineage>
</organism>
<evidence type="ECO:0000256" key="1">
    <source>
        <dbReference type="ARBA" id="ARBA00007409"/>
    </source>
</evidence>
<dbReference type="PROSITE" id="PS50404">
    <property type="entry name" value="GST_NTER"/>
    <property type="match status" value="1"/>
</dbReference>
<evidence type="ECO:0000313" key="4">
    <source>
        <dbReference type="EMBL" id="PSN74179.1"/>
    </source>
</evidence>
<dbReference type="EMBL" id="KZ678128">
    <property type="protein sequence ID" value="PSN74179.1"/>
    <property type="molecule type" value="Genomic_DNA"/>
</dbReference>
<feature type="domain" description="GST N-terminal" evidence="2">
    <location>
        <begin position="6"/>
        <end position="93"/>
    </location>
</feature>
<dbReference type="GO" id="GO:0016740">
    <property type="term" value="F:transferase activity"/>
    <property type="evidence" value="ECO:0007669"/>
    <property type="project" value="UniProtKB-KW"/>
</dbReference>
<protein>
    <submittedName>
        <fullName evidence="4">Glutathione transferase</fullName>
    </submittedName>
</protein>
<dbReference type="Pfam" id="PF14497">
    <property type="entry name" value="GST_C_3"/>
    <property type="match status" value="1"/>
</dbReference>
<dbReference type="InterPro" id="IPR004045">
    <property type="entry name" value="Glutathione_S-Trfase_N"/>
</dbReference>
<dbReference type="InterPro" id="IPR004046">
    <property type="entry name" value="GST_C"/>
</dbReference>
<dbReference type="InterPro" id="IPR036282">
    <property type="entry name" value="Glutathione-S-Trfase_C_sf"/>
</dbReference>
<dbReference type="InterPro" id="IPR036249">
    <property type="entry name" value="Thioredoxin-like_sf"/>
</dbReference>
<dbReference type="Proteomes" id="UP000240883">
    <property type="component" value="Unassembled WGS sequence"/>
</dbReference>
<evidence type="ECO:0000259" key="2">
    <source>
        <dbReference type="PROSITE" id="PS50404"/>
    </source>
</evidence>
<dbReference type="SFLD" id="SFLDS00019">
    <property type="entry name" value="Glutathione_Transferase_(cytos"/>
    <property type="match status" value="1"/>
</dbReference>
<dbReference type="PANTHER" id="PTHR44051:SF9">
    <property type="entry name" value="GLUTATHIONE S-TRANSFERASE 1"/>
    <property type="match status" value="1"/>
</dbReference>
<proteinExistence type="inferred from homology"/>
<gene>
    <name evidence="4" type="ORF">BS50DRAFT_479285</name>
</gene>